<proteinExistence type="inferred from homology"/>
<reference evidence="6 7" key="1">
    <citation type="journal article" date="2015" name="Nature">
        <title>rRNA introns, odd ribosomes, and small enigmatic genomes across a large radiation of phyla.</title>
        <authorList>
            <person name="Brown C.T."/>
            <person name="Hug L.A."/>
            <person name="Thomas B.C."/>
            <person name="Sharon I."/>
            <person name="Castelle C.J."/>
            <person name="Singh A."/>
            <person name="Wilkins M.J."/>
            <person name="Williams K.H."/>
            <person name="Banfield J.F."/>
        </authorList>
    </citation>
    <scope>NUCLEOTIDE SEQUENCE [LARGE SCALE GENOMIC DNA]</scope>
</reference>
<keyword evidence="2 5" id="KW-0689">Ribosomal protein</keyword>
<dbReference type="GO" id="GO:1990904">
    <property type="term" value="C:ribonucleoprotein complex"/>
    <property type="evidence" value="ECO:0007669"/>
    <property type="project" value="UniProtKB-KW"/>
</dbReference>
<evidence type="ECO:0000256" key="2">
    <source>
        <dbReference type="ARBA" id="ARBA00022980"/>
    </source>
</evidence>
<keyword evidence="5" id="KW-0699">rRNA-binding</keyword>
<dbReference type="Gene3D" id="6.10.250.290">
    <property type="match status" value="1"/>
</dbReference>
<comment type="subunit">
    <text evidence="5">Part of the ribosomal stalk of the 50S ribosomal subunit. The N-terminus interacts with L11 and the large rRNA to form the base of the stalk. The C-terminus forms an elongated spine to which L12 dimers bind in a sequential fashion forming a multimeric L10(L12)X complex.</text>
</comment>
<accession>A0A0G0LI37</accession>
<evidence type="ECO:0000256" key="1">
    <source>
        <dbReference type="ARBA" id="ARBA00008889"/>
    </source>
</evidence>
<comment type="caution">
    <text evidence="6">The sequence shown here is derived from an EMBL/GenBank/DDBJ whole genome shotgun (WGS) entry which is preliminary data.</text>
</comment>
<keyword evidence="5" id="KW-0694">RNA-binding</keyword>
<dbReference type="HAMAP" id="MF_00362">
    <property type="entry name" value="Ribosomal_uL10"/>
    <property type="match status" value="1"/>
</dbReference>
<dbReference type="InterPro" id="IPR022973">
    <property type="entry name" value="Ribosomal_uL10_bac"/>
</dbReference>
<dbReference type="Gene3D" id="3.30.70.1730">
    <property type="match status" value="1"/>
</dbReference>
<evidence type="ECO:0000313" key="7">
    <source>
        <dbReference type="Proteomes" id="UP000033862"/>
    </source>
</evidence>
<dbReference type="NCBIfam" id="NF000955">
    <property type="entry name" value="PRK00099.1-1"/>
    <property type="match status" value="1"/>
</dbReference>
<dbReference type="STRING" id="1618332.UT15_C0006G0023"/>
<evidence type="ECO:0000256" key="3">
    <source>
        <dbReference type="ARBA" id="ARBA00023274"/>
    </source>
</evidence>
<dbReference type="Proteomes" id="UP000033862">
    <property type="component" value="Unassembled WGS sequence"/>
</dbReference>
<dbReference type="PANTHER" id="PTHR11560">
    <property type="entry name" value="39S RIBOSOMAL PROTEIN L10, MITOCHONDRIAL"/>
    <property type="match status" value="1"/>
</dbReference>
<dbReference type="Pfam" id="PF00466">
    <property type="entry name" value="Ribosomal_L10"/>
    <property type="match status" value="1"/>
</dbReference>
<evidence type="ECO:0000313" key="6">
    <source>
        <dbReference type="EMBL" id="KKQ90722.1"/>
    </source>
</evidence>
<organism evidence="6 7">
    <name type="scientific">Berkelbacteria bacterium GW2011_GWA1_39_10</name>
    <dbReference type="NCBI Taxonomy" id="1618332"/>
    <lineage>
        <taxon>Bacteria</taxon>
        <taxon>Candidatus Berkelbacteria</taxon>
    </lineage>
</organism>
<protein>
    <recommendedName>
        <fullName evidence="4 5">Large ribosomal subunit protein uL10</fullName>
    </recommendedName>
</protein>
<evidence type="ECO:0000256" key="4">
    <source>
        <dbReference type="ARBA" id="ARBA00035202"/>
    </source>
</evidence>
<evidence type="ECO:0000256" key="5">
    <source>
        <dbReference type="HAMAP-Rule" id="MF_00362"/>
    </source>
</evidence>
<dbReference type="GO" id="GO:0070180">
    <property type="term" value="F:large ribosomal subunit rRNA binding"/>
    <property type="evidence" value="ECO:0007669"/>
    <property type="project" value="UniProtKB-UniRule"/>
</dbReference>
<dbReference type="CDD" id="cd05797">
    <property type="entry name" value="Ribosomal_L10"/>
    <property type="match status" value="1"/>
</dbReference>
<dbReference type="AlphaFoldDB" id="A0A0G0LI37"/>
<comment type="similarity">
    <text evidence="1 5">Belongs to the universal ribosomal protein uL10 family.</text>
</comment>
<dbReference type="SUPFAM" id="SSF160369">
    <property type="entry name" value="Ribosomal protein L10-like"/>
    <property type="match status" value="1"/>
</dbReference>
<gene>
    <name evidence="5" type="primary">rplJ</name>
    <name evidence="6" type="ORF">UT15_C0006G0023</name>
</gene>
<comment type="function">
    <text evidence="5">Forms part of the ribosomal stalk, playing a central role in the interaction of the ribosome with GTP-bound translation factors.</text>
</comment>
<dbReference type="GO" id="GO:0005840">
    <property type="term" value="C:ribosome"/>
    <property type="evidence" value="ECO:0007669"/>
    <property type="project" value="UniProtKB-KW"/>
</dbReference>
<dbReference type="InterPro" id="IPR043141">
    <property type="entry name" value="Ribosomal_uL10-like_sf"/>
</dbReference>
<name>A0A0G0LI37_9BACT</name>
<dbReference type="InterPro" id="IPR047865">
    <property type="entry name" value="Ribosomal_uL10_bac_type"/>
</dbReference>
<sequence length="178" mass="19837">MLLKRAEKEKLVADMSGQLDKSKSVLLVNYQGLKVNEIQELKKKLREQGIGFQIVKNTLFKIAVKKAGLSIEDSLLDQPVAVVWGEADEVTPAKLTVEFGKTAEKLTIIGGIINGNYVDVEMIKKLAALPGREELYAKLVGTLNAPMYRLVNALQGNLRSLVYILDQYQQNRAQITHE</sequence>
<keyword evidence="3 5" id="KW-0687">Ribonucleoprotein</keyword>
<dbReference type="InterPro" id="IPR001790">
    <property type="entry name" value="Ribosomal_uL10"/>
</dbReference>
<dbReference type="EMBL" id="LBVS01000006">
    <property type="protein sequence ID" value="KKQ90722.1"/>
    <property type="molecule type" value="Genomic_DNA"/>
</dbReference>
<dbReference type="GO" id="GO:0006412">
    <property type="term" value="P:translation"/>
    <property type="evidence" value="ECO:0007669"/>
    <property type="project" value="UniProtKB-UniRule"/>
</dbReference>